<dbReference type="RefSeq" id="WP_015725845.1">
    <property type="nucleotide sequence ID" value="NC_014972.1"/>
</dbReference>
<evidence type="ECO:0000256" key="1">
    <source>
        <dbReference type="SAM" id="Phobius"/>
    </source>
</evidence>
<name>A0A7U4DQK3_DESPD</name>
<dbReference type="Pfam" id="PF02582">
    <property type="entry name" value="DUF155"/>
    <property type="match status" value="1"/>
</dbReference>
<dbReference type="InterPro" id="IPR051624">
    <property type="entry name" value="RMD1/Sad1-interacting"/>
</dbReference>
<dbReference type="Proteomes" id="UP000006365">
    <property type="component" value="Chromosome"/>
</dbReference>
<keyword evidence="1" id="KW-0812">Transmembrane</keyword>
<gene>
    <name evidence="3" type="ordered locus">Despr_3193</name>
</gene>
<feature type="domain" description="DUF155" evidence="2">
    <location>
        <begin position="46"/>
        <end position="213"/>
    </location>
</feature>
<dbReference type="PANTHER" id="PTHR16255">
    <property type="entry name" value="REQUIRED FOR MEIOTIC NUCLEAR DIVISION PROTEIN 1 HOMOLOG"/>
    <property type="match status" value="1"/>
</dbReference>
<organism evidence="3 4">
    <name type="scientific">Desulfobulbus propionicus (strain ATCC 33891 / DSM 2032 / VKM B-1956 / 1pr3)</name>
    <dbReference type="NCBI Taxonomy" id="577650"/>
    <lineage>
        <taxon>Bacteria</taxon>
        <taxon>Pseudomonadati</taxon>
        <taxon>Thermodesulfobacteriota</taxon>
        <taxon>Desulfobulbia</taxon>
        <taxon>Desulfobulbales</taxon>
        <taxon>Desulfobulbaceae</taxon>
        <taxon>Desulfobulbus</taxon>
    </lineage>
</organism>
<protein>
    <recommendedName>
        <fullName evidence="2">DUF155 domain-containing protein</fullName>
    </recommendedName>
</protein>
<evidence type="ECO:0000259" key="2">
    <source>
        <dbReference type="Pfam" id="PF02582"/>
    </source>
</evidence>
<dbReference type="PANTHER" id="PTHR16255:SF1">
    <property type="entry name" value="REQUIRED FOR MEIOTIC NUCLEAR DIVISION PROTEIN 1 HOMOLOG"/>
    <property type="match status" value="1"/>
</dbReference>
<keyword evidence="1" id="KW-0472">Membrane</keyword>
<dbReference type="InterPro" id="IPR003734">
    <property type="entry name" value="DUF155"/>
</dbReference>
<keyword evidence="1" id="KW-1133">Transmembrane helix</keyword>
<feature type="transmembrane region" description="Helical" evidence="1">
    <location>
        <begin position="238"/>
        <end position="256"/>
    </location>
</feature>
<dbReference type="KEGG" id="dpr:Despr_3193"/>
<proteinExistence type="predicted"/>
<dbReference type="EMBL" id="CP002364">
    <property type="protein sequence ID" value="ADW19321.1"/>
    <property type="molecule type" value="Genomic_DNA"/>
</dbReference>
<evidence type="ECO:0000313" key="3">
    <source>
        <dbReference type="EMBL" id="ADW19321.1"/>
    </source>
</evidence>
<accession>A0A7U4DQK3</accession>
<sequence>MNNIRALCIAERFQFDALYEFLSRQMHASLMRNVIVLSPAEEVYAVLFDYGVCVLFQYEYEAEKRLIDQLLKFAINPLDPFVEEELTYQHGTDEGIRIRNDLIVVDDVSELTCLSLSHALAQSTKLASFEASIEDTITKTKYIPETLAQKGAISLSRTQLARERGRVYLEKSHIILQFNLLDTPEFIWEYPELEHYYLALSRYLEITPRATVLKNRLEVIQELLEMMADEQKHSHSSMLEWIIIILIAIEILLFFVK</sequence>
<keyword evidence="4" id="KW-1185">Reference proteome</keyword>
<reference evidence="3 4" key="1">
    <citation type="journal article" date="2011" name="Stand. Genomic Sci.">
        <title>Complete genome sequence of Desulfobulbus propionicus type strain (1pr3).</title>
        <authorList>
            <person name="Pagani I."/>
            <person name="Lapidus A."/>
            <person name="Nolan M."/>
            <person name="Lucas S."/>
            <person name="Hammon N."/>
            <person name="Deshpande S."/>
            <person name="Cheng J.F."/>
            <person name="Chertkov O."/>
            <person name="Davenport K."/>
            <person name="Tapia R."/>
            <person name="Han C."/>
            <person name="Goodwin L."/>
            <person name="Pitluck S."/>
            <person name="Liolios K."/>
            <person name="Mavromatis K."/>
            <person name="Ivanova N."/>
            <person name="Mikhailova N."/>
            <person name="Pati A."/>
            <person name="Chen A."/>
            <person name="Palaniappan K."/>
            <person name="Land M."/>
            <person name="Hauser L."/>
            <person name="Chang Y.J."/>
            <person name="Jeffries C.D."/>
            <person name="Detter J.C."/>
            <person name="Brambilla E."/>
            <person name="Kannan K.P."/>
            <person name="Djao O.D."/>
            <person name="Rohde M."/>
            <person name="Pukall R."/>
            <person name="Spring S."/>
            <person name="Goker M."/>
            <person name="Sikorski J."/>
            <person name="Woyke T."/>
            <person name="Bristow J."/>
            <person name="Eisen J.A."/>
            <person name="Markowitz V."/>
            <person name="Hugenholtz P."/>
            <person name="Kyrpides N.C."/>
            <person name="Klenk H.P."/>
        </authorList>
    </citation>
    <scope>NUCLEOTIDE SEQUENCE [LARGE SCALE GENOMIC DNA]</scope>
    <source>
        <strain evidence="4">ATCC 33891 / DSM 2032 / 1pr3</strain>
    </source>
</reference>
<dbReference type="AlphaFoldDB" id="A0A7U4DQK3"/>
<evidence type="ECO:0000313" key="4">
    <source>
        <dbReference type="Proteomes" id="UP000006365"/>
    </source>
</evidence>